<evidence type="ECO:0000256" key="3">
    <source>
        <dbReference type="ARBA" id="ARBA00015325"/>
    </source>
</evidence>
<keyword evidence="6 13" id="KW-0812">Transmembrane</keyword>
<evidence type="ECO:0000256" key="4">
    <source>
        <dbReference type="ARBA" id="ARBA00022448"/>
    </source>
</evidence>
<dbReference type="NCBIfam" id="TIGR03593">
    <property type="entry name" value="yidC_nterm"/>
    <property type="match status" value="1"/>
</dbReference>
<comment type="caution">
    <text evidence="16">The sequence shown here is derived from an EMBL/GenBank/DDBJ whole genome shotgun (WGS) entry which is preliminary data.</text>
</comment>
<dbReference type="Gene3D" id="2.70.98.90">
    <property type="match status" value="1"/>
</dbReference>
<feature type="transmembrane region" description="Helical" evidence="13">
    <location>
        <begin position="505"/>
        <end position="530"/>
    </location>
</feature>
<keyword evidence="7 13" id="KW-0653">Protein transport</keyword>
<comment type="similarity">
    <text evidence="2 13">Belongs to the OXA1/ALB3/YidC family. Type 1 subfamily.</text>
</comment>
<feature type="transmembrane region" description="Helical" evidence="13">
    <location>
        <begin position="419"/>
        <end position="437"/>
    </location>
</feature>
<evidence type="ECO:0000256" key="8">
    <source>
        <dbReference type="ARBA" id="ARBA00022989"/>
    </source>
</evidence>
<keyword evidence="4 13" id="KW-0813">Transport</keyword>
<proteinExistence type="inferred from homology"/>
<evidence type="ECO:0000256" key="5">
    <source>
        <dbReference type="ARBA" id="ARBA00022475"/>
    </source>
</evidence>
<comment type="subcellular location">
    <subcellularLocation>
        <location evidence="1">Cell inner membrane</location>
        <topology evidence="1">Multi-pass membrane protein</topology>
    </subcellularLocation>
    <subcellularLocation>
        <location evidence="13">Cell membrane</location>
        <topology evidence="13">Multi-pass membrane protein</topology>
    </subcellularLocation>
</comment>
<sequence>MEQFRFLAAIVLSFLVFIVWNYFFMPEPSSLPEEPREVAFSPLTERSESASPDLLTFPQTDFGVLQSAPQRAARLYTVETPLYTAVITEKGAAFEGFSLKHYRESSEKGSPEKQILESYLGPNFTLSTEGSSIPGLGTALFTGPDREKQVLGTRDETLVFTWASPEGFVVEKRYTFRPESYLITCDVRIRNTGSLVIADRLGFSLTSAVADRRAIGFEGPTALIDRDVERLKAKDIRKKGRYSGDIRWVALQDHYFATAVIPVSEEPSVMRVSMEDNQAYRLTYYTDTFQMGPGALVSKQVQFFAGPKSVTVLKEAGYGLQALVDFGWFDLLAQPCLWLLNKIYNVIPNYGVAIILLTVFIKLLFWPLGNKSYRAMNEMKKLQPLMMELREKYGHDKQKMNQEIMNLYRTYKVNPMSGCLPLLVQMPIFIALYRMLYEAIELRHAPFMGWIQDLSAPDRLFEFGFSIPFMQEPYGIPVLTIIMGATMFLQQKMAPPAGDPMQAKIMMFLPLIFTVIFINFPAGLVLYWLVNNILSIAQQYYIIRTSR</sequence>
<evidence type="ECO:0000256" key="10">
    <source>
        <dbReference type="ARBA" id="ARBA00023186"/>
    </source>
</evidence>
<protein>
    <recommendedName>
        <fullName evidence="3 13">Membrane protein insertase YidC</fullName>
    </recommendedName>
    <alternativeName>
        <fullName evidence="12 13">Foldase YidC</fullName>
    </alternativeName>
    <alternativeName>
        <fullName evidence="11 13">Membrane integrase YidC</fullName>
    </alternativeName>
    <alternativeName>
        <fullName evidence="13">Membrane protein YidC</fullName>
    </alternativeName>
</protein>
<dbReference type="Proteomes" id="UP001209681">
    <property type="component" value="Unassembled WGS sequence"/>
</dbReference>
<feature type="domain" description="Membrane insertase YidC N-terminal" evidence="15">
    <location>
        <begin position="76"/>
        <end position="339"/>
    </location>
</feature>
<dbReference type="NCBIfam" id="TIGR03592">
    <property type="entry name" value="yidC_oxa1_cterm"/>
    <property type="match status" value="1"/>
</dbReference>
<accession>A0ABT3NCW5</accession>
<evidence type="ECO:0000259" key="14">
    <source>
        <dbReference type="Pfam" id="PF02096"/>
    </source>
</evidence>
<keyword evidence="10 13" id="KW-0143">Chaperone</keyword>
<keyword evidence="9 13" id="KW-0472">Membrane</keyword>
<evidence type="ECO:0000313" key="17">
    <source>
        <dbReference type="Proteomes" id="UP001209681"/>
    </source>
</evidence>
<dbReference type="EMBL" id="JAPFPW010000016">
    <property type="protein sequence ID" value="MCW7754802.1"/>
    <property type="molecule type" value="Genomic_DNA"/>
</dbReference>
<dbReference type="InterPro" id="IPR001708">
    <property type="entry name" value="YidC/ALB3/OXA1/COX18"/>
</dbReference>
<dbReference type="PRINTS" id="PR00701">
    <property type="entry name" value="60KDINNERMP"/>
</dbReference>
<comment type="subunit">
    <text evidence="13">Interacts with the Sec translocase complex via SecD. Specifically interacts with transmembrane segments of nascent integral membrane proteins during membrane integration.</text>
</comment>
<name>A0ABT3NCW5_9BACT</name>
<keyword evidence="5 13" id="KW-1003">Cell membrane</keyword>
<evidence type="ECO:0000256" key="13">
    <source>
        <dbReference type="HAMAP-Rule" id="MF_01810"/>
    </source>
</evidence>
<dbReference type="InterPro" id="IPR028053">
    <property type="entry name" value="Membr_insert_YidC_N"/>
</dbReference>
<evidence type="ECO:0000256" key="2">
    <source>
        <dbReference type="ARBA" id="ARBA00010527"/>
    </source>
</evidence>
<feature type="domain" description="Membrane insertase YidC/Oxa/ALB C-terminal" evidence="14">
    <location>
        <begin position="350"/>
        <end position="543"/>
    </location>
</feature>
<gene>
    <name evidence="13 16" type="primary">yidC</name>
    <name evidence="16" type="ORF">OOT00_12495</name>
</gene>
<dbReference type="InterPro" id="IPR038221">
    <property type="entry name" value="YidC_periplasmic_sf"/>
</dbReference>
<keyword evidence="8 13" id="KW-1133">Transmembrane helix</keyword>
<evidence type="ECO:0000256" key="11">
    <source>
        <dbReference type="ARBA" id="ARBA00033245"/>
    </source>
</evidence>
<dbReference type="PANTHER" id="PTHR12428:SF65">
    <property type="entry name" value="CYTOCHROME C OXIDASE ASSEMBLY PROTEIN COX18, MITOCHONDRIAL"/>
    <property type="match status" value="1"/>
</dbReference>
<evidence type="ECO:0000259" key="15">
    <source>
        <dbReference type="Pfam" id="PF14849"/>
    </source>
</evidence>
<reference evidence="16 17" key="1">
    <citation type="submission" date="2022-11" db="EMBL/GenBank/DDBJ databases">
        <title>Desulfobotulus tamanensis H1 sp. nov. - anaerobic, alkaliphilic, sulphate reducing bacterium isolated from terrestrial mud volcano.</title>
        <authorList>
            <person name="Frolova A."/>
            <person name="Merkel A.Y."/>
            <person name="Slobodkin A.I."/>
        </authorList>
    </citation>
    <scope>NUCLEOTIDE SEQUENCE [LARGE SCALE GENOMIC DNA]</scope>
    <source>
        <strain evidence="16 17">H1</strain>
    </source>
</reference>
<dbReference type="CDD" id="cd20070">
    <property type="entry name" value="5TM_YidC_Alb3"/>
    <property type="match status" value="1"/>
</dbReference>
<evidence type="ECO:0000256" key="9">
    <source>
        <dbReference type="ARBA" id="ARBA00023136"/>
    </source>
</evidence>
<feature type="transmembrane region" description="Helical" evidence="13">
    <location>
        <begin position="7"/>
        <end position="25"/>
    </location>
</feature>
<keyword evidence="17" id="KW-1185">Reference proteome</keyword>
<dbReference type="HAMAP" id="MF_01810">
    <property type="entry name" value="YidC_type1"/>
    <property type="match status" value="1"/>
</dbReference>
<dbReference type="InterPro" id="IPR028055">
    <property type="entry name" value="YidC/Oxa/ALB_C"/>
</dbReference>
<organism evidence="16 17">
    <name type="scientific">Desulfobotulus pelophilus</name>
    <dbReference type="NCBI Taxonomy" id="2823377"/>
    <lineage>
        <taxon>Bacteria</taxon>
        <taxon>Pseudomonadati</taxon>
        <taxon>Thermodesulfobacteriota</taxon>
        <taxon>Desulfobacteria</taxon>
        <taxon>Desulfobacterales</taxon>
        <taxon>Desulfobacteraceae</taxon>
        <taxon>Desulfobotulus</taxon>
    </lineage>
</organism>
<evidence type="ECO:0000256" key="1">
    <source>
        <dbReference type="ARBA" id="ARBA00004429"/>
    </source>
</evidence>
<dbReference type="InterPro" id="IPR019998">
    <property type="entry name" value="Membr_insert_YidC"/>
</dbReference>
<dbReference type="NCBIfam" id="NF002353">
    <property type="entry name" value="PRK01318.1-4"/>
    <property type="match status" value="1"/>
</dbReference>
<dbReference type="InterPro" id="IPR047196">
    <property type="entry name" value="YidC_ALB_C"/>
</dbReference>
<evidence type="ECO:0000256" key="6">
    <source>
        <dbReference type="ARBA" id="ARBA00022692"/>
    </source>
</evidence>
<comment type="function">
    <text evidence="13">Required for the insertion and/or proper folding and/or complex formation of integral membrane proteins into the membrane. Involved in integration of membrane proteins that insert both dependently and independently of the Sec translocase complex, as well as at least some lipoproteins. Aids folding of multispanning membrane proteins.</text>
</comment>
<dbReference type="Pfam" id="PF14849">
    <property type="entry name" value="YidC_periplas"/>
    <property type="match status" value="1"/>
</dbReference>
<dbReference type="PRINTS" id="PR01900">
    <property type="entry name" value="YIDCPROTEIN"/>
</dbReference>
<feature type="transmembrane region" description="Helical" evidence="13">
    <location>
        <begin position="350"/>
        <end position="369"/>
    </location>
</feature>
<evidence type="ECO:0000256" key="7">
    <source>
        <dbReference type="ARBA" id="ARBA00022927"/>
    </source>
</evidence>
<dbReference type="RefSeq" id="WP_265425716.1">
    <property type="nucleotide sequence ID" value="NZ_JAPFPW010000016.1"/>
</dbReference>
<dbReference type="CDD" id="cd19961">
    <property type="entry name" value="EcYidC-like_peri"/>
    <property type="match status" value="1"/>
</dbReference>
<dbReference type="PANTHER" id="PTHR12428">
    <property type="entry name" value="OXA1"/>
    <property type="match status" value="1"/>
</dbReference>
<evidence type="ECO:0000256" key="12">
    <source>
        <dbReference type="ARBA" id="ARBA00033342"/>
    </source>
</evidence>
<dbReference type="Pfam" id="PF02096">
    <property type="entry name" value="60KD_IMP"/>
    <property type="match status" value="1"/>
</dbReference>
<evidence type="ECO:0000313" key="16">
    <source>
        <dbReference type="EMBL" id="MCW7754802.1"/>
    </source>
</evidence>